<keyword evidence="1" id="KW-0472">Membrane</keyword>
<organism evidence="2 3">
    <name type="scientific">Ancylostoma ceylanicum</name>
    <dbReference type="NCBI Taxonomy" id="53326"/>
    <lineage>
        <taxon>Eukaryota</taxon>
        <taxon>Metazoa</taxon>
        <taxon>Ecdysozoa</taxon>
        <taxon>Nematoda</taxon>
        <taxon>Chromadorea</taxon>
        <taxon>Rhabditida</taxon>
        <taxon>Rhabditina</taxon>
        <taxon>Rhabditomorpha</taxon>
        <taxon>Strongyloidea</taxon>
        <taxon>Ancylostomatidae</taxon>
        <taxon>Ancylostomatinae</taxon>
        <taxon>Ancylostoma</taxon>
    </lineage>
</organism>
<evidence type="ECO:0000313" key="2">
    <source>
        <dbReference type="EMBL" id="EYC08394.1"/>
    </source>
</evidence>
<name>A0A016TZ97_9BILA</name>
<accession>A0A016TZ97</accession>
<sequence>MDSSYSVAVECICGVAVLMNIVFLLVFLKVPTRTVASYKAFSLYTNAQDLLSAVIFALTTPRFFATDFAFIYIAVGPVYQWKWTQLLLLLWTCTFMSSIVIVTNNFIFQYVQICKKYLRLLYSTGQNILRTLDIRGPNITHLLFTLKNVADDSALVTLEAGISSISYYTLTRISRS</sequence>
<feature type="transmembrane region" description="Helical" evidence="1">
    <location>
        <begin position="86"/>
        <end position="108"/>
    </location>
</feature>
<dbReference type="OrthoDB" id="5875460at2759"/>
<dbReference type="AlphaFoldDB" id="A0A016TZ97"/>
<dbReference type="InterPro" id="IPR019428">
    <property type="entry name" value="7TM_GPCR_serpentine_rcpt_Str"/>
</dbReference>
<gene>
    <name evidence="2" type="primary">Acey_s0066.g3740</name>
    <name evidence="2" type="ORF">Y032_0066g3740</name>
</gene>
<keyword evidence="1" id="KW-0812">Transmembrane</keyword>
<feature type="transmembrane region" description="Helical" evidence="1">
    <location>
        <begin position="6"/>
        <end position="28"/>
    </location>
</feature>
<protein>
    <submittedName>
        <fullName evidence="2">Uncharacterized protein</fullName>
    </submittedName>
</protein>
<keyword evidence="1" id="KW-1133">Transmembrane helix</keyword>
<feature type="transmembrane region" description="Helical" evidence="1">
    <location>
        <begin position="49"/>
        <end position="74"/>
    </location>
</feature>
<dbReference type="Proteomes" id="UP000024635">
    <property type="component" value="Unassembled WGS sequence"/>
</dbReference>
<keyword evidence="3" id="KW-1185">Reference proteome</keyword>
<dbReference type="EMBL" id="JARK01001402">
    <property type="protein sequence ID" value="EYC08394.1"/>
    <property type="molecule type" value="Genomic_DNA"/>
</dbReference>
<evidence type="ECO:0000256" key="1">
    <source>
        <dbReference type="SAM" id="Phobius"/>
    </source>
</evidence>
<dbReference type="Pfam" id="PF10326">
    <property type="entry name" value="7TM_GPCR_Str"/>
    <property type="match status" value="1"/>
</dbReference>
<comment type="caution">
    <text evidence="2">The sequence shown here is derived from an EMBL/GenBank/DDBJ whole genome shotgun (WGS) entry which is preliminary data.</text>
</comment>
<proteinExistence type="predicted"/>
<evidence type="ECO:0000313" key="3">
    <source>
        <dbReference type="Proteomes" id="UP000024635"/>
    </source>
</evidence>
<reference evidence="3" key="1">
    <citation type="journal article" date="2015" name="Nat. Genet.">
        <title>The genome and transcriptome of the zoonotic hookworm Ancylostoma ceylanicum identify infection-specific gene families.</title>
        <authorList>
            <person name="Schwarz E.M."/>
            <person name="Hu Y."/>
            <person name="Antoshechkin I."/>
            <person name="Miller M.M."/>
            <person name="Sternberg P.W."/>
            <person name="Aroian R.V."/>
        </authorList>
    </citation>
    <scope>NUCLEOTIDE SEQUENCE</scope>
    <source>
        <strain evidence="3">HY135</strain>
    </source>
</reference>